<dbReference type="EMBL" id="JAFVMG010000006">
    <property type="protein sequence ID" value="MBO1328343.1"/>
    <property type="molecule type" value="Genomic_DNA"/>
</dbReference>
<reference evidence="3 4" key="1">
    <citation type="submission" date="2021-03" db="EMBL/GenBank/DDBJ databases">
        <title>The complete genome sequence of Acetobacter suratthaniensis TBRC 1719.</title>
        <authorList>
            <person name="Charoenyingcharoen P."/>
            <person name="Yukphan P."/>
        </authorList>
    </citation>
    <scope>NUCLEOTIDE SEQUENCE [LARGE SCALE GENOMIC DNA]</scope>
    <source>
        <strain evidence="3 4">TBRC 1719</strain>
    </source>
</reference>
<dbReference type="InterPro" id="IPR050744">
    <property type="entry name" value="AI-2_Isomerase_LsrG"/>
</dbReference>
<organism evidence="3 4">
    <name type="scientific">Acetobacter suratthaniensis</name>
    <dbReference type="NCBI Taxonomy" id="1502841"/>
    <lineage>
        <taxon>Bacteria</taxon>
        <taxon>Pseudomonadati</taxon>
        <taxon>Pseudomonadota</taxon>
        <taxon>Alphaproteobacteria</taxon>
        <taxon>Acetobacterales</taxon>
        <taxon>Acetobacteraceae</taxon>
        <taxon>Acetobacter</taxon>
    </lineage>
</organism>
<dbReference type="InterPro" id="IPR011008">
    <property type="entry name" value="Dimeric_a/b-barrel"/>
</dbReference>
<keyword evidence="4" id="KW-1185">Reference proteome</keyword>
<evidence type="ECO:0000313" key="4">
    <source>
        <dbReference type="Proteomes" id="UP000664399"/>
    </source>
</evidence>
<feature type="chain" id="PRO_5046936612" evidence="1">
    <location>
        <begin position="30"/>
        <end position="245"/>
    </location>
</feature>
<keyword evidence="3" id="KW-0560">Oxidoreductase</keyword>
<evidence type="ECO:0000259" key="2">
    <source>
        <dbReference type="PROSITE" id="PS51725"/>
    </source>
</evidence>
<name>A0ABS3LLU1_9PROT</name>
<proteinExistence type="predicted"/>
<protein>
    <submittedName>
        <fullName evidence="3">Antibiotic biosynthesis monooxygenase</fullName>
    </submittedName>
</protein>
<evidence type="ECO:0000256" key="1">
    <source>
        <dbReference type="SAM" id="SignalP"/>
    </source>
</evidence>
<feature type="domain" description="ABM" evidence="2">
    <location>
        <begin position="151"/>
        <end position="240"/>
    </location>
</feature>
<dbReference type="PANTHER" id="PTHR33336:SF15">
    <property type="entry name" value="ABM DOMAIN-CONTAINING PROTEIN"/>
    <property type="match status" value="1"/>
</dbReference>
<dbReference type="PROSITE" id="PS51725">
    <property type="entry name" value="ABM"/>
    <property type="match status" value="2"/>
</dbReference>
<feature type="domain" description="ABM" evidence="2">
    <location>
        <begin position="36"/>
        <end position="125"/>
    </location>
</feature>
<comment type="caution">
    <text evidence="3">The sequence shown here is derived from an EMBL/GenBank/DDBJ whole genome shotgun (WGS) entry which is preliminary data.</text>
</comment>
<accession>A0ABS3LLU1</accession>
<evidence type="ECO:0000313" key="3">
    <source>
        <dbReference type="EMBL" id="MBO1328343.1"/>
    </source>
</evidence>
<sequence length="245" mass="27133">MPRPVAVMTRRQALAGVAAWAAIPALGHAAARTAPVRIVTVLPVKPPALTEFLPVMKENARVARAHPGNQAFGVFMDTESPATLYLFESWDSLPDLADFMKTDAQQALATLEQSTLSGEALSLHLSDVPNIPAYDSHTKGPADDAQEDVAQTLVIRFQVRPQERTTFIAAFHDVIPLVRAGRQTETYDLFHVSGRPDNFILLGRWRDAAAYEKHERLPCIIRLRQILPAMLRHASERHELHDAAL</sequence>
<dbReference type="InterPro" id="IPR007138">
    <property type="entry name" value="ABM_dom"/>
</dbReference>
<keyword evidence="1" id="KW-0732">Signal</keyword>
<dbReference type="PANTHER" id="PTHR33336">
    <property type="entry name" value="QUINOL MONOOXYGENASE YGIN-RELATED"/>
    <property type="match status" value="1"/>
</dbReference>
<dbReference type="SUPFAM" id="SSF54909">
    <property type="entry name" value="Dimeric alpha+beta barrel"/>
    <property type="match status" value="2"/>
</dbReference>
<keyword evidence="3" id="KW-0503">Monooxygenase</keyword>
<dbReference type="Proteomes" id="UP000664399">
    <property type="component" value="Unassembled WGS sequence"/>
</dbReference>
<dbReference type="RefSeq" id="WP_207854172.1">
    <property type="nucleotide sequence ID" value="NZ_JAFVMG010000006.1"/>
</dbReference>
<gene>
    <name evidence="3" type="ORF">J2D75_07615</name>
</gene>
<dbReference type="Gene3D" id="3.30.70.100">
    <property type="match status" value="1"/>
</dbReference>
<dbReference type="GO" id="GO:0004497">
    <property type="term" value="F:monooxygenase activity"/>
    <property type="evidence" value="ECO:0007669"/>
    <property type="project" value="UniProtKB-KW"/>
</dbReference>
<feature type="signal peptide" evidence="1">
    <location>
        <begin position="1"/>
        <end position="29"/>
    </location>
</feature>
<dbReference type="Pfam" id="PF03992">
    <property type="entry name" value="ABM"/>
    <property type="match status" value="2"/>
</dbReference>